<dbReference type="PANTHER" id="PTHR46185">
    <property type="entry name" value="GLUTAREDOXIN-1"/>
    <property type="match status" value="1"/>
</dbReference>
<keyword evidence="2" id="KW-0249">Electron transport</keyword>
<dbReference type="GO" id="GO:0005739">
    <property type="term" value="C:mitochondrion"/>
    <property type="evidence" value="ECO:0007669"/>
    <property type="project" value="TreeGrafter"/>
</dbReference>
<dbReference type="InterPro" id="IPR002109">
    <property type="entry name" value="Glutaredoxin"/>
</dbReference>
<dbReference type="Pfam" id="PF00462">
    <property type="entry name" value="Glutaredoxin"/>
    <property type="match status" value="1"/>
</dbReference>
<keyword evidence="1" id="KW-0813">Transport</keyword>
<dbReference type="Proteomes" id="UP000735302">
    <property type="component" value="Unassembled WGS sequence"/>
</dbReference>
<protein>
    <submittedName>
        <fullName evidence="4">Glutaredoxin-like</fullName>
    </submittedName>
</protein>
<evidence type="ECO:0000259" key="3">
    <source>
        <dbReference type="Pfam" id="PF00462"/>
    </source>
</evidence>
<sequence>MAGAKPFVDAKLMQRKVILFSKSYSPECNGIKDIMDRFDLSDKDYEVIEIEKRQDCTQIENYFQILCLTDSRAVPQLFINGRYVGGEKELHMLQRSGELAKMIEEVKAS</sequence>
<gene>
    <name evidence="4" type="ORF">PoB_007377500</name>
</gene>
<dbReference type="Gene3D" id="3.40.30.10">
    <property type="entry name" value="Glutaredoxin"/>
    <property type="match status" value="1"/>
</dbReference>
<evidence type="ECO:0000313" key="4">
    <source>
        <dbReference type="EMBL" id="GFO47270.1"/>
    </source>
</evidence>
<dbReference type="PROSITE" id="PS51354">
    <property type="entry name" value="GLUTAREDOXIN_2"/>
    <property type="match status" value="1"/>
</dbReference>
<dbReference type="InterPro" id="IPR047185">
    <property type="entry name" value="GLRX1"/>
</dbReference>
<reference evidence="4 5" key="1">
    <citation type="journal article" date="2021" name="Elife">
        <title>Chloroplast acquisition without the gene transfer in kleptoplastic sea slugs, Plakobranchus ocellatus.</title>
        <authorList>
            <person name="Maeda T."/>
            <person name="Takahashi S."/>
            <person name="Yoshida T."/>
            <person name="Shimamura S."/>
            <person name="Takaki Y."/>
            <person name="Nagai Y."/>
            <person name="Toyoda A."/>
            <person name="Suzuki Y."/>
            <person name="Arimoto A."/>
            <person name="Ishii H."/>
            <person name="Satoh N."/>
            <person name="Nishiyama T."/>
            <person name="Hasebe M."/>
            <person name="Maruyama T."/>
            <person name="Minagawa J."/>
            <person name="Obokata J."/>
            <person name="Shigenobu S."/>
        </authorList>
    </citation>
    <scope>NUCLEOTIDE SEQUENCE [LARGE SCALE GENOMIC DNA]</scope>
</reference>
<dbReference type="GO" id="GO:0015038">
    <property type="term" value="F:glutathione disulfide oxidoreductase activity"/>
    <property type="evidence" value="ECO:0007669"/>
    <property type="project" value="TreeGrafter"/>
</dbReference>
<feature type="domain" description="Glutaredoxin" evidence="3">
    <location>
        <begin position="17"/>
        <end position="84"/>
    </location>
</feature>
<keyword evidence="5" id="KW-1185">Reference proteome</keyword>
<dbReference type="InterPro" id="IPR036249">
    <property type="entry name" value="Thioredoxin-like_sf"/>
</dbReference>
<evidence type="ECO:0000313" key="5">
    <source>
        <dbReference type="Proteomes" id="UP000735302"/>
    </source>
</evidence>
<evidence type="ECO:0000256" key="1">
    <source>
        <dbReference type="ARBA" id="ARBA00022448"/>
    </source>
</evidence>
<dbReference type="InterPro" id="IPR014025">
    <property type="entry name" value="Glutaredoxin_subgr"/>
</dbReference>
<evidence type="ECO:0000256" key="2">
    <source>
        <dbReference type="ARBA" id="ARBA00022982"/>
    </source>
</evidence>
<organism evidence="4 5">
    <name type="scientific">Plakobranchus ocellatus</name>
    <dbReference type="NCBI Taxonomy" id="259542"/>
    <lineage>
        <taxon>Eukaryota</taxon>
        <taxon>Metazoa</taxon>
        <taxon>Spiralia</taxon>
        <taxon>Lophotrochozoa</taxon>
        <taxon>Mollusca</taxon>
        <taxon>Gastropoda</taxon>
        <taxon>Heterobranchia</taxon>
        <taxon>Euthyneura</taxon>
        <taxon>Panpulmonata</taxon>
        <taxon>Sacoglossa</taxon>
        <taxon>Placobranchoidea</taxon>
        <taxon>Plakobranchidae</taxon>
        <taxon>Plakobranchus</taxon>
    </lineage>
</organism>
<comment type="caution">
    <text evidence="4">The sequence shown here is derived from an EMBL/GenBank/DDBJ whole genome shotgun (WGS) entry which is preliminary data.</text>
</comment>
<proteinExistence type="predicted"/>
<dbReference type="AlphaFoldDB" id="A0AAV4DTF3"/>
<name>A0AAV4DTF3_9GAST</name>
<accession>A0AAV4DTF3</accession>
<dbReference type="EMBL" id="BLXT01008287">
    <property type="protein sequence ID" value="GFO47270.1"/>
    <property type="molecule type" value="Genomic_DNA"/>
</dbReference>
<dbReference type="SUPFAM" id="SSF52833">
    <property type="entry name" value="Thioredoxin-like"/>
    <property type="match status" value="1"/>
</dbReference>
<dbReference type="PANTHER" id="PTHR46185:SF1">
    <property type="entry name" value="GLUTAREDOXIN-1"/>
    <property type="match status" value="1"/>
</dbReference>
<dbReference type="PRINTS" id="PR00160">
    <property type="entry name" value="GLUTAREDOXIN"/>
</dbReference>